<gene>
    <name evidence="1" type="ORF">EVEC_LOCUS8305</name>
</gene>
<evidence type="ECO:0000313" key="1">
    <source>
        <dbReference type="EMBL" id="VDD93554.1"/>
    </source>
</evidence>
<dbReference type="PANTHER" id="PTHR43734:SF4">
    <property type="entry name" value="AMINE OXIDASE DOMAIN-CONTAINING PROTEIN"/>
    <property type="match status" value="1"/>
</dbReference>
<dbReference type="WBParaSite" id="EVEC_0000885301-mRNA-1">
    <property type="protein sequence ID" value="EVEC_0000885301-mRNA-1"/>
    <property type="gene ID" value="EVEC_0000885301"/>
</dbReference>
<protein>
    <submittedName>
        <fullName evidence="3">Amino_oxidase domain-containing protein</fullName>
    </submittedName>
</protein>
<proteinExistence type="predicted"/>
<name>A0A0N4VDX5_ENTVE</name>
<sequence length="502" mass="57876">MKIVVIGAAPVGIGVAYRLNDLQKSGEASANIKLTVLEKEARPGGLSSSVVDEKGFTWDFGGHITFSDKDSAYYDKAMESSYKDWNKIARNCQVDISYMYEEEGIRLVPYPAQFAIPFFPKQIKEACTKDLRQRYDVIQQMYNELQKNDIIPEDFEQWVYKHLGPTIRDVFFKPYSRKVWTVELEKMNPDWVGTRVAMLPREKFEELCSMGPEELTGADFGWGPNKEFTYPKYGGTGAVWKSVTDTLPQSWFHYNAEVKVYLMIIIPIEISEQTVTGVDAVKKQLVYKQTDGTCLSVKKIDYDVLISSAPIEQLVRFTRLCPEPKLLRNKVFIVGVGMTLPKPKFVEPFTWLYFPDPNVPFYRVSFLSRYGEVTPDNTKYWSLLCECAKKIEDPITEEEIREQTINGLVTKSIINREQIVSVYSTLLPYGYPIPSVERDNELYRAHLVLERHNIFSRGRFGGWKYECSNQDHCFIQGKEIVDRIIFDKPEKLYQIGLPLRSG</sequence>
<dbReference type="AlphaFoldDB" id="A0A0N4VDX5"/>
<keyword evidence="2" id="KW-1185">Reference proteome</keyword>
<reference evidence="3" key="1">
    <citation type="submission" date="2017-02" db="UniProtKB">
        <authorList>
            <consortium name="WormBaseParasite"/>
        </authorList>
    </citation>
    <scope>IDENTIFICATION</scope>
</reference>
<dbReference type="SUPFAM" id="SSF51971">
    <property type="entry name" value="Nucleotide-binding domain"/>
    <property type="match status" value="1"/>
</dbReference>
<dbReference type="Pfam" id="PF13450">
    <property type="entry name" value="NAD_binding_8"/>
    <property type="match status" value="1"/>
</dbReference>
<reference evidence="1 2" key="2">
    <citation type="submission" date="2018-10" db="EMBL/GenBank/DDBJ databases">
        <authorList>
            <consortium name="Pathogen Informatics"/>
        </authorList>
    </citation>
    <scope>NUCLEOTIDE SEQUENCE [LARGE SCALE GENOMIC DNA]</scope>
</reference>
<accession>A0A0N4VDX5</accession>
<dbReference type="EMBL" id="UXUI01009362">
    <property type="protein sequence ID" value="VDD93554.1"/>
    <property type="molecule type" value="Genomic_DNA"/>
</dbReference>
<dbReference type="Proteomes" id="UP000274131">
    <property type="component" value="Unassembled WGS sequence"/>
</dbReference>
<dbReference type="Gene3D" id="3.50.50.60">
    <property type="entry name" value="FAD/NAD(P)-binding domain"/>
    <property type="match status" value="1"/>
</dbReference>
<organism evidence="3">
    <name type="scientific">Enterobius vermicularis</name>
    <name type="common">Human pinworm</name>
    <dbReference type="NCBI Taxonomy" id="51028"/>
    <lineage>
        <taxon>Eukaryota</taxon>
        <taxon>Metazoa</taxon>
        <taxon>Ecdysozoa</taxon>
        <taxon>Nematoda</taxon>
        <taxon>Chromadorea</taxon>
        <taxon>Rhabditida</taxon>
        <taxon>Spirurina</taxon>
        <taxon>Oxyuridomorpha</taxon>
        <taxon>Oxyuroidea</taxon>
        <taxon>Oxyuridae</taxon>
        <taxon>Enterobius</taxon>
    </lineage>
</organism>
<dbReference type="OrthoDB" id="38045at2759"/>
<dbReference type="STRING" id="51028.A0A0N4VDX5"/>
<dbReference type="InterPro" id="IPR036188">
    <property type="entry name" value="FAD/NAD-bd_sf"/>
</dbReference>
<evidence type="ECO:0000313" key="3">
    <source>
        <dbReference type="WBParaSite" id="EVEC_0000885301-mRNA-1"/>
    </source>
</evidence>
<dbReference type="PANTHER" id="PTHR43734">
    <property type="entry name" value="PHYTOENE DESATURASE"/>
    <property type="match status" value="1"/>
</dbReference>
<evidence type="ECO:0000313" key="2">
    <source>
        <dbReference type="Proteomes" id="UP000274131"/>
    </source>
</evidence>